<reference evidence="1" key="1">
    <citation type="submission" date="2021-01" db="UniProtKB">
        <authorList>
            <consortium name="EnsemblMetazoa"/>
        </authorList>
    </citation>
    <scope>IDENTIFICATION</scope>
    <source>
        <strain evidence="1">DH4</strain>
    </source>
</reference>
<name>A0A7M7ML07_APIME</name>
<reference evidence="3" key="2">
    <citation type="submission" date="2025-04" db="UniProtKB">
        <authorList>
            <consortium name="RefSeq"/>
        </authorList>
    </citation>
    <scope>IDENTIFICATION</scope>
    <source>
        <strain evidence="3">DH4</strain>
        <tissue evidence="3">Whole body</tissue>
    </source>
</reference>
<dbReference type="KEGG" id="ame:100577018"/>
<keyword evidence="2" id="KW-1185">Reference proteome</keyword>
<dbReference type="GeneID" id="100577018"/>
<dbReference type="Proteomes" id="UP000005203">
    <property type="component" value="Linkage group LG7"/>
</dbReference>
<accession>A0A7M7ML07</accession>
<dbReference type="OrthoDB" id="10282545at2759"/>
<accession>A0A8B8H0P2</accession>
<protein>
    <submittedName>
        <fullName evidence="3">Uncharacterized protein LOC100577018</fullName>
    </submittedName>
</protein>
<dbReference type="EnsemblMetazoa" id="XM_026441770">
    <property type="protein sequence ID" value="XP_026297555"/>
    <property type="gene ID" value="LOC100577018"/>
</dbReference>
<organism evidence="1">
    <name type="scientific">Apis mellifera</name>
    <name type="common">Honeybee</name>
    <dbReference type="NCBI Taxonomy" id="7460"/>
    <lineage>
        <taxon>Eukaryota</taxon>
        <taxon>Metazoa</taxon>
        <taxon>Ecdysozoa</taxon>
        <taxon>Arthropoda</taxon>
        <taxon>Hexapoda</taxon>
        <taxon>Insecta</taxon>
        <taxon>Pterygota</taxon>
        <taxon>Neoptera</taxon>
        <taxon>Endopterygota</taxon>
        <taxon>Hymenoptera</taxon>
        <taxon>Apocrita</taxon>
        <taxon>Aculeata</taxon>
        <taxon>Apoidea</taxon>
        <taxon>Anthophila</taxon>
        <taxon>Apidae</taxon>
        <taxon>Apis</taxon>
    </lineage>
</organism>
<gene>
    <name evidence="3" type="primary">LOC100577018</name>
</gene>
<proteinExistence type="predicted"/>
<evidence type="ECO:0000313" key="1">
    <source>
        <dbReference type="EnsemblMetazoa" id="XP_026297555"/>
    </source>
</evidence>
<dbReference type="RefSeq" id="XP_026297555.1">
    <property type="nucleotide sequence ID" value="XM_026441770.1"/>
</dbReference>
<evidence type="ECO:0000313" key="3">
    <source>
        <dbReference type="RefSeq" id="XP_026297555.1"/>
    </source>
</evidence>
<sequence length="127" mass="14557">MKTLISDKCENHDIRGIISSPMVFQLCKQRQETNIKYSRARASFDEVVSRATRIWIASGNNVMNEGDRCAKGMKTGRDIDTFTFFDALVDVPIKFEITGENEQIVAYQRCVNVNLPMCSWERFAQPI</sequence>
<dbReference type="AlphaFoldDB" id="A0A7M7ML07"/>
<evidence type="ECO:0000313" key="2">
    <source>
        <dbReference type="Proteomes" id="UP000005203"/>
    </source>
</evidence>